<dbReference type="Pfam" id="PF13377">
    <property type="entry name" value="Peripla_BP_3"/>
    <property type="match status" value="1"/>
</dbReference>
<keyword evidence="2" id="KW-0238">DNA-binding</keyword>
<sequence>MRNAWMAQHYHGLIDTVPTSTEEDRLNRVTIREVAELAGVSPASVSNFFHKPRKLSEATRERIQQAVDRLGFVPNDVARTLRMGVSPVIGYIAFELAGATTPEIAAAIEQRVSARGMYLLMANDTGSQQRERAYLQLFAKQQVSGVIIAPVGDVEDELAQMRAHGIASVLSARRAVSPEQASVSIDHVEGGRLAMRHLLDRGHRRIGFVASSLELRQVADRLNGALSVVGSVPGATLEIIPVPERSVDAGIACANDIADRSPEHRPDALFCVNDLLAIGVVQAFVAGRRVSVPGDIAVMGYDDIEFAKSTIVPLSTIRTPHVELGRAVADLLFEEMTVLEAGTDPEHRRQIDFSPKLVVRASTGGD</sequence>
<feature type="domain" description="HTH lacI-type" evidence="4">
    <location>
        <begin position="29"/>
        <end position="83"/>
    </location>
</feature>
<gene>
    <name evidence="5" type="ORF">L1857_19045</name>
</gene>
<protein>
    <submittedName>
        <fullName evidence="5">LacI family transcriptional regulator</fullName>
    </submittedName>
</protein>
<evidence type="ECO:0000256" key="1">
    <source>
        <dbReference type="ARBA" id="ARBA00023015"/>
    </source>
</evidence>
<reference evidence="5" key="1">
    <citation type="submission" date="2022-01" db="EMBL/GenBank/DDBJ databases">
        <title>PSI-footprinting approach for the identification of protein synthesis inhibitor producers.</title>
        <authorList>
            <person name="Handel F."/>
            <person name="Kulik A."/>
            <person name="Wex K.W."/>
            <person name="Berscheid A."/>
            <person name="Saur J.S."/>
            <person name="Winkler A."/>
            <person name="Wibberg D."/>
            <person name="Kalinowski J."/>
            <person name="Broetz-Oesterhelt H."/>
            <person name="Mast Y."/>
        </authorList>
    </citation>
    <scope>NUCLEOTIDE SEQUENCE</scope>
    <source>
        <strain evidence="5">KNN 49.3e</strain>
    </source>
</reference>
<proteinExistence type="predicted"/>
<dbReference type="Gene3D" id="1.10.260.40">
    <property type="entry name" value="lambda repressor-like DNA-binding domains"/>
    <property type="match status" value="1"/>
</dbReference>
<keyword evidence="1" id="KW-0805">Transcription regulation</keyword>
<dbReference type="Pfam" id="PF00356">
    <property type="entry name" value="LacI"/>
    <property type="match status" value="1"/>
</dbReference>
<evidence type="ECO:0000256" key="2">
    <source>
        <dbReference type="ARBA" id="ARBA00023125"/>
    </source>
</evidence>
<dbReference type="SMART" id="SM00354">
    <property type="entry name" value="HTH_LACI"/>
    <property type="match status" value="1"/>
</dbReference>
<name>A0ABY4NXL4_9PSEU</name>
<dbReference type="PROSITE" id="PS50932">
    <property type="entry name" value="HTH_LACI_2"/>
    <property type="match status" value="1"/>
</dbReference>
<keyword evidence="6" id="KW-1185">Reference proteome</keyword>
<dbReference type="Proteomes" id="UP000830158">
    <property type="component" value="Chromosome"/>
</dbReference>
<dbReference type="PANTHER" id="PTHR30146">
    <property type="entry name" value="LACI-RELATED TRANSCRIPTIONAL REPRESSOR"/>
    <property type="match status" value="1"/>
</dbReference>
<dbReference type="RefSeq" id="WP_198958228.1">
    <property type="nucleotide sequence ID" value="NZ_CP091196.1"/>
</dbReference>
<dbReference type="InterPro" id="IPR000843">
    <property type="entry name" value="HTH_LacI"/>
</dbReference>
<dbReference type="InterPro" id="IPR046335">
    <property type="entry name" value="LacI/GalR-like_sensor"/>
</dbReference>
<dbReference type="CDD" id="cd01392">
    <property type="entry name" value="HTH_LacI"/>
    <property type="match status" value="1"/>
</dbReference>
<evidence type="ECO:0000313" key="6">
    <source>
        <dbReference type="Proteomes" id="UP000830158"/>
    </source>
</evidence>
<evidence type="ECO:0000313" key="5">
    <source>
        <dbReference type="EMBL" id="UQS24767.1"/>
    </source>
</evidence>
<organism evidence="5 6">
    <name type="scientific">Amycolatopsis thermalba</name>
    <dbReference type="NCBI Taxonomy" id="944492"/>
    <lineage>
        <taxon>Bacteria</taxon>
        <taxon>Bacillati</taxon>
        <taxon>Actinomycetota</taxon>
        <taxon>Actinomycetes</taxon>
        <taxon>Pseudonocardiales</taxon>
        <taxon>Pseudonocardiaceae</taxon>
        <taxon>Amycolatopsis</taxon>
    </lineage>
</organism>
<evidence type="ECO:0000259" key="4">
    <source>
        <dbReference type="PROSITE" id="PS50932"/>
    </source>
</evidence>
<accession>A0ABY4NXL4</accession>
<dbReference type="SUPFAM" id="SSF53822">
    <property type="entry name" value="Periplasmic binding protein-like I"/>
    <property type="match status" value="1"/>
</dbReference>
<dbReference type="EMBL" id="CP091196">
    <property type="protein sequence ID" value="UQS24767.1"/>
    <property type="molecule type" value="Genomic_DNA"/>
</dbReference>
<dbReference type="PANTHER" id="PTHR30146:SF109">
    <property type="entry name" value="HTH-TYPE TRANSCRIPTIONAL REGULATOR GALS"/>
    <property type="match status" value="1"/>
</dbReference>
<keyword evidence="3" id="KW-0804">Transcription</keyword>
<dbReference type="Gene3D" id="3.40.50.2300">
    <property type="match status" value="2"/>
</dbReference>
<evidence type="ECO:0000256" key="3">
    <source>
        <dbReference type="ARBA" id="ARBA00023163"/>
    </source>
</evidence>
<dbReference type="InterPro" id="IPR028082">
    <property type="entry name" value="Peripla_BP_I"/>
</dbReference>
<dbReference type="SUPFAM" id="SSF47413">
    <property type="entry name" value="lambda repressor-like DNA-binding domains"/>
    <property type="match status" value="1"/>
</dbReference>
<dbReference type="InterPro" id="IPR010982">
    <property type="entry name" value="Lambda_DNA-bd_dom_sf"/>
</dbReference>